<proteinExistence type="inferred from homology"/>
<dbReference type="GO" id="GO:0055085">
    <property type="term" value="P:transmembrane transport"/>
    <property type="evidence" value="ECO:0007669"/>
    <property type="project" value="InterPro"/>
</dbReference>
<dbReference type="InterPro" id="IPR050366">
    <property type="entry name" value="BP-dependent_transpt_permease"/>
</dbReference>
<evidence type="ECO:0000256" key="3">
    <source>
        <dbReference type="ARBA" id="ARBA00022475"/>
    </source>
</evidence>
<dbReference type="SUPFAM" id="SSF161098">
    <property type="entry name" value="MetI-like"/>
    <property type="match status" value="1"/>
</dbReference>
<keyword evidence="6 7" id="KW-0472">Membrane</keyword>
<comment type="similarity">
    <text evidence="7">Belongs to the binding-protein-dependent transport system permease family.</text>
</comment>
<evidence type="ECO:0000259" key="8">
    <source>
        <dbReference type="PROSITE" id="PS50928"/>
    </source>
</evidence>
<dbReference type="EMBL" id="DVMR01000070">
    <property type="protein sequence ID" value="HIU44529.1"/>
    <property type="molecule type" value="Genomic_DNA"/>
</dbReference>
<feature type="transmembrane region" description="Helical" evidence="7">
    <location>
        <begin position="146"/>
        <end position="166"/>
    </location>
</feature>
<reference evidence="9" key="1">
    <citation type="submission" date="2020-10" db="EMBL/GenBank/DDBJ databases">
        <authorList>
            <person name="Gilroy R."/>
        </authorList>
    </citation>
    <scope>NUCLEOTIDE SEQUENCE</scope>
    <source>
        <strain evidence="9">CHK191-8634</strain>
    </source>
</reference>
<keyword evidence="2 7" id="KW-0813">Transport</keyword>
<organism evidence="9 10">
    <name type="scientific">Candidatus Ventrousia excrementavium</name>
    <dbReference type="NCBI Taxonomy" id="2840961"/>
    <lineage>
        <taxon>Bacteria</taxon>
        <taxon>Bacillati</taxon>
        <taxon>Bacillota</taxon>
        <taxon>Clostridia</taxon>
        <taxon>Eubacteriales</taxon>
        <taxon>Clostridiaceae</taxon>
        <taxon>Clostridiaceae incertae sedis</taxon>
        <taxon>Candidatus Ventrousia</taxon>
    </lineage>
</organism>
<dbReference type="AlphaFoldDB" id="A0A9D1LMD9"/>
<dbReference type="Pfam" id="PF12911">
    <property type="entry name" value="OppC_N"/>
    <property type="match status" value="1"/>
</dbReference>
<feature type="domain" description="ABC transmembrane type-1" evidence="8">
    <location>
        <begin position="87"/>
        <end position="276"/>
    </location>
</feature>
<accession>A0A9D1LMD9</accession>
<feature type="transmembrane region" description="Helical" evidence="7">
    <location>
        <begin position="253"/>
        <end position="276"/>
    </location>
</feature>
<dbReference type="Gene3D" id="1.10.3720.10">
    <property type="entry name" value="MetI-like"/>
    <property type="match status" value="1"/>
</dbReference>
<name>A0A9D1LMD9_9CLOT</name>
<evidence type="ECO:0000256" key="5">
    <source>
        <dbReference type="ARBA" id="ARBA00022989"/>
    </source>
</evidence>
<evidence type="ECO:0000256" key="6">
    <source>
        <dbReference type="ARBA" id="ARBA00023136"/>
    </source>
</evidence>
<dbReference type="CDD" id="cd06261">
    <property type="entry name" value="TM_PBP2"/>
    <property type="match status" value="1"/>
</dbReference>
<evidence type="ECO:0000256" key="7">
    <source>
        <dbReference type="RuleBase" id="RU363032"/>
    </source>
</evidence>
<dbReference type="Proteomes" id="UP000824073">
    <property type="component" value="Unassembled WGS sequence"/>
</dbReference>
<dbReference type="PROSITE" id="PS50928">
    <property type="entry name" value="ABC_TM1"/>
    <property type="match status" value="1"/>
</dbReference>
<evidence type="ECO:0000313" key="9">
    <source>
        <dbReference type="EMBL" id="HIU44529.1"/>
    </source>
</evidence>
<comment type="caution">
    <text evidence="9">The sequence shown here is derived from an EMBL/GenBank/DDBJ whole genome shotgun (WGS) entry which is preliminary data.</text>
</comment>
<dbReference type="Pfam" id="PF00528">
    <property type="entry name" value="BPD_transp_1"/>
    <property type="match status" value="1"/>
</dbReference>
<keyword evidence="5 7" id="KW-1133">Transmembrane helix</keyword>
<feature type="transmembrane region" description="Helical" evidence="7">
    <location>
        <begin position="25"/>
        <end position="47"/>
    </location>
</feature>
<comment type="subcellular location">
    <subcellularLocation>
        <location evidence="1 7">Cell membrane</location>
        <topology evidence="1 7">Multi-pass membrane protein</topology>
    </subcellularLocation>
</comment>
<evidence type="ECO:0000256" key="4">
    <source>
        <dbReference type="ARBA" id="ARBA00022692"/>
    </source>
</evidence>
<dbReference type="PANTHER" id="PTHR43386">
    <property type="entry name" value="OLIGOPEPTIDE TRANSPORT SYSTEM PERMEASE PROTEIN APPC"/>
    <property type="match status" value="1"/>
</dbReference>
<sequence length="289" mass="30849">MKQTPAGKPLPPMADMWYRLRRNRAAMFGLGMIVIFILAALAGIVFIDDAAVFETNPDARLQSPSSEHIFGTDDMGRDLFLRVIYGARYSLTFGIVCTLFSLIFGAVLGASAAFFGGRVDSAITFVLDAVICIPNTLLSLSLVAVLGLGFCNLMIAITVSSIPSFARIIRSIVLSVVGQEYIEAARAIGVSSARTIFVHVLPNAIGLIIVNAAMNVSGLIMSAAGLSFIGMGIQPPAPEWGAMLSDSLKYMRTYPHIVIFPGLAIVLTALSFNLLGDGLSEALDPRMKE</sequence>
<keyword evidence="4 7" id="KW-0812">Transmembrane</keyword>
<dbReference type="GO" id="GO:0005886">
    <property type="term" value="C:plasma membrane"/>
    <property type="evidence" value="ECO:0007669"/>
    <property type="project" value="UniProtKB-SubCell"/>
</dbReference>
<dbReference type="InterPro" id="IPR025966">
    <property type="entry name" value="OppC_N"/>
</dbReference>
<reference evidence="9" key="2">
    <citation type="journal article" date="2021" name="PeerJ">
        <title>Extensive microbial diversity within the chicken gut microbiome revealed by metagenomics and culture.</title>
        <authorList>
            <person name="Gilroy R."/>
            <person name="Ravi A."/>
            <person name="Getino M."/>
            <person name="Pursley I."/>
            <person name="Horton D.L."/>
            <person name="Alikhan N.F."/>
            <person name="Baker D."/>
            <person name="Gharbi K."/>
            <person name="Hall N."/>
            <person name="Watson M."/>
            <person name="Adriaenssens E.M."/>
            <person name="Foster-Nyarko E."/>
            <person name="Jarju S."/>
            <person name="Secka A."/>
            <person name="Antonio M."/>
            <person name="Oren A."/>
            <person name="Chaudhuri R.R."/>
            <person name="La Ragione R."/>
            <person name="Hildebrand F."/>
            <person name="Pallen M.J."/>
        </authorList>
    </citation>
    <scope>NUCLEOTIDE SEQUENCE</scope>
    <source>
        <strain evidence="9">CHK191-8634</strain>
    </source>
</reference>
<feature type="transmembrane region" description="Helical" evidence="7">
    <location>
        <begin position="89"/>
        <end position="115"/>
    </location>
</feature>
<evidence type="ECO:0000313" key="10">
    <source>
        <dbReference type="Proteomes" id="UP000824073"/>
    </source>
</evidence>
<dbReference type="InterPro" id="IPR035906">
    <property type="entry name" value="MetI-like_sf"/>
</dbReference>
<gene>
    <name evidence="9" type="ORF">IAB67_09555</name>
</gene>
<feature type="transmembrane region" description="Helical" evidence="7">
    <location>
        <begin position="204"/>
        <end position="233"/>
    </location>
</feature>
<evidence type="ECO:0000256" key="2">
    <source>
        <dbReference type="ARBA" id="ARBA00022448"/>
    </source>
</evidence>
<dbReference type="InterPro" id="IPR000515">
    <property type="entry name" value="MetI-like"/>
</dbReference>
<protein>
    <submittedName>
        <fullName evidence="9">ABC transporter permease</fullName>
    </submittedName>
</protein>
<keyword evidence="3" id="KW-1003">Cell membrane</keyword>
<evidence type="ECO:0000256" key="1">
    <source>
        <dbReference type="ARBA" id="ARBA00004651"/>
    </source>
</evidence>
<dbReference type="PANTHER" id="PTHR43386:SF1">
    <property type="entry name" value="D,D-DIPEPTIDE TRANSPORT SYSTEM PERMEASE PROTEIN DDPC-RELATED"/>
    <property type="match status" value="1"/>
</dbReference>